<name>A0A5C2RTB2_9APHY</name>
<dbReference type="EMBL" id="ML122316">
    <property type="protein sequence ID" value="RPD53737.1"/>
    <property type="molecule type" value="Genomic_DNA"/>
</dbReference>
<evidence type="ECO:0000313" key="2">
    <source>
        <dbReference type="Proteomes" id="UP000313359"/>
    </source>
</evidence>
<sequence>MDNSDDTPSLCDDDDADSWATILALSSPTLENASALSSKSAQMWRLLRLVNAMAAVATTLQRSYKTAGVDRRGKPVGKRDPR</sequence>
<accession>A0A5C2RTB2</accession>
<proteinExistence type="predicted"/>
<dbReference type="AlphaFoldDB" id="A0A5C2RTB2"/>
<gene>
    <name evidence="1" type="ORF">L227DRAFT_380445</name>
</gene>
<protein>
    <submittedName>
        <fullName evidence="1">Uncharacterized protein</fullName>
    </submittedName>
</protein>
<evidence type="ECO:0000313" key="1">
    <source>
        <dbReference type="EMBL" id="RPD53737.1"/>
    </source>
</evidence>
<organism evidence="1 2">
    <name type="scientific">Lentinus tigrinus ALCF2SS1-6</name>
    <dbReference type="NCBI Taxonomy" id="1328759"/>
    <lineage>
        <taxon>Eukaryota</taxon>
        <taxon>Fungi</taxon>
        <taxon>Dikarya</taxon>
        <taxon>Basidiomycota</taxon>
        <taxon>Agaricomycotina</taxon>
        <taxon>Agaricomycetes</taxon>
        <taxon>Polyporales</taxon>
        <taxon>Polyporaceae</taxon>
        <taxon>Lentinus</taxon>
    </lineage>
</organism>
<dbReference type="Proteomes" id="UP000313359">
    <property type="component" value="Unassembled WGS sequence"/>
</dbReference>
<reference evidence="1" key="1">
    <citation type="journal article" date="2018" name="Genome Biol. Evol.">
        <title>Genomics and development of Lentinus tigrinus, a white-rot wood-decaying mushroom with dimorphic fruiting bodies.</title>
        <authorList>
            <person name="Wu B."/>
            <person name="Xu Z."/>
            <person name="Knudson A."/>
            <person name="Carlson A."/>
            <person name="Chen N."/>
            <person name="Kovaka S."/>
            <person name="LaButti K."/>
            <person name="Lipzen A."/>
            <person name="Pennachio C."/>
            <person name="Riley R."/>
            <person name="Schakwitz W."/>
            <person name="Umezawa K."/>
            <person name="Ohm R.A."/>
            <person name="Grigoriev I.V."/>
            <person name="Nagy L.G."/>
            <person name="Gibbons J."/>
            <person name="Hibbett D."/>
        </authorList>
    </citation>
    <scope>NUCLEOTIDE SEQUENCE [LARGE SCALE GENOMIC DNA]</scope>
    <source>
        <strain evidence="1">ALCF2SS1-6</strain>
    </source>
</reference>
<keyword evidence="2" id="KW-1185">Reference proteome</keyword>